<dbReference type="RefSeq" id="WP_165297125.1">
    <property type="nucleotide sequence ID" value="NZ_JAAKZZ010000019.1"/>
</dbReference>
<keyword evidence="2" id="KW-1185">Reference proteome</keyword>
<comment type="caution">
    <text evidence="1">The sequence shown here is derived from an EMBL/GenBank/DDBJ whole genome shotgun (WGS) entry which is preliminary data.</text>
</comment>
<evidence type="ECO:0000313" key="1">
    <source>
        <dbReference type="EMBL" id="NGO67465.1"/>
    </source>
</evidence>
<sequence length="88" mass="9265">MLNVFIGGHRVITGDDVLELALDLYFGPDSETDEERAARRAAGVDILSEDPTLFDWAVRLAAEGLEKGAGGLFLPRHASTAAGAGVLV</sequence>
<organism evidence="1 2">
    <name type="scientific">Streptomyces boncukensis</name>
    <dbReference type="NCBI Taxonomy" id="2711219"/>
    <lineage>
        <taxon>Bacteria</taxon>
        <taxon>Bacillati</taxon>
        <taxon>Actinomycetota</taxon>
        <taxon>Actinomycetes</taxon>
        <taxon>Kitasatosporales</taxon>
        <taxon>Streptomycetaceae</taxon>
        <taxon>Streptomyces</taxon>
    </lineage>
</organism>
<dbReference type="EMBL" id="JAAKZZ010000019">
    <property type="protein sequence ID" value="NGO67465.1"/>
    <property type="molecule type" value="Genomic_DNA"/>
</dbReference>
<evidence type="ECO:0000313" key="2">
    <source>
        <dbReference type="Proteomes" id="UP000477722"/>
    </source>
</evidence>
<dbReference type="Proteomes" id="UP000477722">
    <property type="component" value="Unassembled WGS sequence"/>
</dbReference>
<name>A0A6G4WQI8_9ACTN</name>
<proteinExistence type="predicted"/>
<dbReference type="AlphaFoldDB" id="A0A6G4WQI8"/>
<accession>A0A6G4WQI8</accession>
<gene>
    <name evidence="1" type="ORF">G5C65_03660</name>
</gene>
<reference evidence="1 2" key="1">
    <citation type="submission" date="2020-02" db="EMBL/GenBank/DDBJ databases">
        <title>Whole-genome analyses of novel actinobacteria.</title>
        <authorList>
            <person name="Sahin N."/>
            <person name="Tatar D."/>
        </authorList>
    </citation>
    <scope>NUCLEOTIDE SEQUENCE [LARGE SCALE GENOMIC DNA]</scope>
    <source>
        <strain evidence="1 2">SB3404</strain>
    </source>
</reference>
<protein>
    <submittedName>
        <fullName evidence="1">Uncharacterized protein</fullName>
    </submittedName>
</protein>